<comment type="subunit">
    <text evidence="9">Heteromultimer composed of HisG and HisZ subunits.</text>
</comment>
<comment type="subcellular location">
    <subcellularLocation>
        <location evidence="1 9">Cytoplasm</location>
    </subcellularLocation>
</comment>
<dbReference type="GO" id="GO:0140096">
    <property type="term" value="F:catalytic activity, acting on a protein"/>
    <property type="evidence" value="ECO:0007669"/>
    <property type="project" value="UniProtKB-ARBA"/>
</dbReference>
<protein>
    <recommendedName>
        <fullName evidence="4 9">ATP phosphoribosyltransferase regulatory subunit</fullName>
    </recommendedName>
</protein>
<evidence type="ECO:0000256" key="5">
    <source>
        <dbReference type="ARBA" id="ARBA00022490"/>
    </source>
</evidence>
<dbReference type="SUPFAM" id="SSF55681">
    <property type="entry name" value="Class II aaRS and biotin synthetases"/>
    <property type="match status" value="1"/>
</dbReference>
<evidence type="ECO:0000259" key="10">
    <source>
        <dbReference type="Pfam" id="PF13393"/>
    </source>
</evidence>
<evidence type="ECO:0000256" key="1">
    <source>
        <dbReference type="ARBA" id="ARBA00004496"/>
    </source>
</evidence>
<accession>C0XKL2</accession>
<organism evidence="11 12">
    <name type="scientific">Lentilactobacillus hilgardii (strain ATCC 8290 / DSM 20176 / CCUG 30140 / JCM 1155 / KCTC 3500 / NBRC 15886 / NCIMB 8040 / NRRL B-1843 / 9)</name>
    <dbReference type="NCBI Taxonomy" id="1423757"/>
    <lineage>
        <taxon>Bacteria</taxon>
        <taxon>Bacillati</taxon>
        <taxon>Bacillota</taxon>
        <taxon>Bacilli</taxon>
        <taxon>Lactobacillales</taxon>
        <taxon>Lactobacillaceae</taxon>
        <taxon>Lentilactobacillus</taxon>
    </lineage>
</organism>
<dbReference type="Pfam" id="PF13393">
    <property type="entry name" value="tRNA-synt_His"/>
    <property type="match status" value="1"/>
</dbReference>
<keyword evidence="5 9" id="KW-0963">Cytoplasm</keyword>
<dbReference type="PANTHER" id="PTHR43707">
    <property type="entry name" value="HISTIDYL-TRNA SYNTHETASE"/>
    <property type="match status" value="1"/>
</dbReference>
<gene>
    <name evidence="9" type="primary">hisZ</name>
    <name evidence="11" type="ORF">HMPREF0519_1773</name>
</gene>
<dbReference type="PANTHER" id="PTHR43707:SF6">
    <property type="entry name" value="ATP PHOSPHORIBOSYLTRANSFERASE REGULATORY SUBUNIT"/>
    <property type="match status" value="1"/>
</dbReference>
<keyword evidence="7 9" id="KW-0368">Histidine biosynthesis</keyword>
<keyword evidence="6 9" id="KW-0028">Amino-acid biosynthesis</keyword>
<evidence type="ECO:0000256" key="8">
    <source>
        <dbReference type="ARBA" id="ARBA00025246"/>
    </source>
</evidence>
<evidence type="ECO:0000313" key="12">
    <source>
        <dbReference type="Proteomes" id="UP000003752"/>
    </source>
</evidence>
<feature type="domain" description="Class II Histidinyl-tRNA synthetase (HisRS)-like catalytic core" evidence="10">
    <location>
        <begin position="37"/>
        <end position="341"/>
    </location>
</feature>
<dbReference type="GO" id="GO:0005737">
    <property type="term" value="C:cytoplasm"/>
    <property type="evidence" value="ECO:0007669"/>
    <property type="project" value="UniProtKB-SubCell"/>
</dbReference>
<dbReference type="UniPathway" id="UPA00031">
    <property type="reaction ID" value="UER00006"/>
</dbReference>
<evidence type="ECO:0000256" key="7">
    <source>
        <dbReference type="ARBA" id="ARBA00023102"/>
    </source>
</evidence>
<dbReference type="Gene3D" id="3.30.930.10">
    <property type="entry name" value="Bira Bifunctional Protein, Domain 2"/>
    <property type="match status" value="1"/>
</dbReference>
<evidence type="ECO:0000256" key="4">
    <source>
        <dbReference type="ARBA" id="ARBA00020397"/>
    </source>
</evidence>
<dbReference type="AlphaFoldDB" id="C0XKL2"/>
<keyword evidence="11" id="KW-0808">Transferase</keyword>
<sequence length="411" mass="46752">MIIRTHRFFSNTIIINPPIKSKEVVDMKNKNLPNGTRDEFGVQAEVKEAIQMKLLGLFKDRGFRKLTTPVLEYSDVFEPLSTDNYRPYQFLDEQGETLVLRPDLTLPVARVMSTTGVDLPVKWYYSGDVFRVKRRLSGSYNQTTQAGIEIIGYKGIKADWECLQVALSGCQQMGLEDVTVEISQAKFVDTVINQLELPEPTRNSLKMALFDKDLNRYQSLWSPLVHTKFEKFLAEWPWLFGDFDQVIRIVETLPRSTELEAIIKDLIATKSFINQQFPNFQVTLDLSVRSPQSYYTGMAFRGFTGKSADYLFSGGRYDDLLTNFQKVKVSAVGVAFDVDALVERTALPANKQQTLIYFDDDQWQLAEKKLQEIPNSTLCLTQSVQAAKRLADSDGNKLLDLTEGRSQNGTN</sequence>
<comment type="miscellaneous">
    <text evidence="9">This function is generally fulfilled by the C-terminal part of HisG, which is missing in some bacteria such as this one.</text>
</comment>
<dbReference type="GO" id="GO:0016757">
    <property type="term" value="F:glycosyltransferase activity"/>
    <property type="evidence" value="ECO:0007669"/>
    <property type="project" value="UniProtKB-KW"/>
</dbReference>
<comment type="pathway">
    <text evidence="2 9">Amino-acid biosynthesis; L-histidine biosynthesis; L-histidine from 5-phospho-alpha-D-ribose 1-diphosphate: step 1/9.</text>
</comment>
<evidence type="ECO:0000256" key="2">
    <source>
        <dbReference type="ARBA" id="ARBA00004667"/>
    </source>
</evidence>
<dbReference type="HAMAP" id="MF_00125">
    <property type="entry name" value="HisZ"/>
    <property type="match status" value="1"/>
</dbReference>
<dbReference type="InterPro" id="IPR004516">
    <property type="entry name" value="HisRS/HisZ"/>
</dbReference>
<comment type="function">
    <text evidence="8 9">Required for the first step of histidine biosynthesis. May allow the feedback regulation of ATP phosphoribosyltransferase activity by histidine.</text>
</comment>
<dbReference type="InterPro" id="IPR004517">
    <property type="entry name" value="HisZ"/>
</dbReference>
<dbReference type="InterPro" id="IPR045864">
    <property type="entry name" value="aa-tRNA-synth_II/BPL/LPL"/>
</dbReference>
<dbReference type="GO" id="GO:0000105">
    <property type="term" value="P:L-histidine biosynthetic process"/>
    <property type="evidence" value="ECO:0007669"/>
    <property type="project" value="UniProtKB-UniRule"/>
</dbReference>
<dbReference type="GO" id="GO:0006427">
    <property type="term" value="P:histidyl-tRNA aminoacylation"/>
    <property type="evidence" value="ECO:0007669"/>
    <property type="project" value="TreeGrafter"/>
</dbReference>
<evidence type="ECO:0000313" key="11">
    <source>
        <dbReference type="EMBL" id="EEI24115.1"/>
    </source>
</evidence>
<dbReference type="HOGENOM" id="CLU_025113_0_0_9"/>
<keyword evidence="12" id="KW-1185">Reference proteome</keyword>
<evidence type="ECO:0000256" key="9">
    <source>
        <dbReference type="HAMAP-Rule" id="MF_00125"/>
    </source>
</evidence>
<evidence type="ECO:0000256" key="6">
    <source>
        <dbReference type="ARBA" id="ARBA00022605"/>
    </source>
</evidence>
<dbReference type="Proteomes" id="UP000003752">
    <property type="component" value="Unassembled WGS sequence"/>
</dbReference>
<dbReference type="EMBL" id="ACGP01000163">
    <property type="protein sequence ID" value="EEI24115.1"/>
    <property type="molecule type" value="Genomic_DNA"/>
</dbReference>
<name>C0XKL2_LENH9</name>
<comment type="caution">
    <text evidence="11">The sequence shown here is derived from an EMBL/GenBank/DDBJ whole genome shotgun (WGS) entry which is preliminary data.</text>
</comment>
<dbReference type="CDD" id="cd00773">
    <property type="entry name" value="HisRS-like_core"/>
    <property type="match status" value="1"/>
</dbReference>
<evidence type="ECO:0000256" key="3">
    <source>
        <dbReference type="ARBA" id="ARBA00005539"/>
    </source>
</evidence>
<proteinExistence type="inferred from homology"/>
<dbReference type="InterPro" id="IPR041715">
    <property type="entry name" value="HisRS-like_core"/>
</dbReference>
<reference evidence="11 12" key="1">
    <citation type="submission" date="2009-01" db="EMBL/GenBank/DDBJ databases">
        <authorList>
            <person name="Qin X."/>
            <person name="Bachman B."/>
            <person name="Battles P."/>
            <person name="Bell A."/>
            <person name="Bess C."/>
            <person name="Bickham C."/>
            <person name="Chaboub L."/>
            <person name="Chen D."/>
            <person name="Coyle M."/>
            <person name="Deiros D.R."/>
            <person name="Dinh H."/>
            <person name="Forbes L."/>
            <person name="Fowler G."/>
            <person name="Francisco L."/>
            <person name="Fu Q."/>
            <person name="Gubbala S."/>
            <person name="Hale W."/>
            <person name="Han Y."/>
            <person name="Hemphill L."/>
            <person name="Highlander S.K."/>
            <person name="Hirani K."/>
            <person name="Hogues M."/>
            <person name="Jackson L."/>
            <person name="Jakkamsetti A."/>
            <person name="Javaid M."/>
            <person name="Jiang H."/>
            <person name="Korchina V."/>
            <person name="Kovar C."/>
            <person name="Lara F."/>
            <person name="Lee S."/>
            <person name="Mata R."/>
            <person name="Mathew T."/>
            <person name="Moen C."/>
            <person name="Morales K."/>
            <person name="Munidasa M."/>
            <person name="Nazareth L."/>
            <person name="Ngo R."/>
            <person name="Nguyen L."/>
            <person name="Okwuonu G."/>
            <person name="Ongeri F."/>
            <person name="Patil S."/>
            <person name="Petrosino J."/>
            <person name="Pham C."/>
            <person name="Pham P."/>
            <person name="Pu L.-L."/>
            <person name="Puazo M."/>
            <person name="Raj R."/>
            <person name="Reid J."/>
            <person name="Rouhana J."/>
            <person name="Saada N."/>
            <person name="Shang Y."/>
            <person name="Simmons D."/>
            <person name="Thornton R."/>
            <person name="Warren J."/>
            <person name="Weissenberger G."/>
            <person name="Zhang J."/>
            <person name="Zhang L."/>
            <person name="Zhou C."/>
            <person name="Zhu D."/>
            <person name="Muzny D."/>
            <person name="Worley K."/>
            <person name="Gibbs R."/>
        </authorList>
    </citation>
    <scope>NUCLEOTIDE SEQUENCE [LARGE SCALE GENOMIC DNA]</scope>
    <source>
        <strain evidence="12">ATCC 8290 / DSM 20176 / CCUG 30140 / JCM 1155 / KCTC 3500 / NBRC 15886 / NCIMB 8040 / NRRL B-1843 / 9</strain>
    </source>
</reference>
<keyword evidence="11" id="KW-0328">Glycosyltransferase</keyword>
<comment type="similarity">
    <text evidence="3 9">Belongs to the class-II aminoacyl-tRNA synthetase family. HisZ subfamily.</text>
</comment>
<dbReference type="GO" id="GO:0004821">
    <property type="term" value="F:histidine-tRNA ligase activity"/>
    <property type="evidence" value="ECO:0007669"/>
    <property type="project" value="TreeGrafter"/>
</dbReference>